<evidence type="ECO:0000313" key="3">
    <source>
        <dbReference type="EMBL" id="MBK1669395.1"/>
    </source>
</evidence>
<evidence type="ECO:0008006" key="5">
    <source>
        <dbReference type="Google" id="ProtNLM"/>
    </source>
</evidence>
<evidence type="ECO:0000313" key="4">
    <source>
        <dbReference type="Proteomes" id="UP001296873"/>
    </source>
</evidence>
<dbReference type="PANTHER" id="PTHR30160">
    <property type="entry name" value="TETRAACYLDISACCHARIDE 4'-KINASE-RELATED"/>
    <property type="match status" value="1"/>
</dbReference>
<protein>
    <recommendedName>
        <fullName evidence="5">ADP-heptose--LPS heptosyltransferase</fullName>
    </recommendedName>
</protein>
<dbReference type="InterPro" id="IPR051199">
    <property type="entry name" value="LPS_LOS_Heptosyltrfase"/>
</dbReference>
<dbReference type="Gene3D" id="3.40.50.2000">
    <property type="entry name" value="Glycogen Phosphorylase B"/>
    <property type="match status" value="2"/>
</dbReference>
<keyword evidence="1" id="KW-0328">Glycosyltransferase</keyword>
<dbReference type="RefSeq" id="WP_200341727.1">
    <property type="nucleotide sequence ID" value="NZ_NRRL01000047.1"/>
</dbReference>
<dbReference type="Pfam" id="PF01075">
    <property type="entry name" value="Glyco_transf_9"/>
    <property type="match status" value="1"/>
</dbReference>
<evidence type="ECO:0000256" key="1">
    <source>
        <dbReference type="ARBA" id="ARBA00022676"/>
    </source>
</evidence>
<comment type="caution">
    <text evidence="3">The sequence shown here is derived from an EMBL/GenBank/DDBJ whole genome shotgun (WGS) entry which is preliminary data.</text>
</comment>
<accession>A0ABS1DJ35</accession>
<dbReference type="PANTHER" id="PTHR30160:SF1">
    <property type="entry name" value="LIPOPOLYSACCHARIDE 1,2-N-ACETYLGLUCOSAMINETRANSFERASE-RELATED"/>
    <property type="match status" value="1"/>
</dbReference>
<keyword evidence="4" id="KW-1185">Reference proteome</keyword>
<proteinExistence type="predicted"/>
<gene>
    <name evidence="3" type="ORF">CKO28_15255</name>
</gene>
<organism evidence="3 4">
    <name type="scientific">Rhodovibrio sodomensis</name>
    <dbReference type="NCBI Taxonomy" id="1088"/>
    <lineage>
        <taxon>Bacteria</taxon>
        <taxon>Pseudomonadati</taxon>
        <taxon>Pseudomonadota</taxon>
        <taxon>Alphaproteobacteria</taxon>
        <taxon>Rhodospirillales</taxon>
        <taxon>Rhodovibrionaceae</taxon>
        <taxon>Rhodovibrio</taxon>
    </lineage>
</organism>
<dbReference type="CDD" id="cd03789">
    <property type="entry name" value="GT9_LPS_heptosyltransferase"/>
    <property type="match status" value="1"/>
</dbReference>
<name>A0ABS1DJ35_9PROT</name>
<dbReference type="InterPro" id="IPR002201">
    <property type="entry name" value="Glyco_trans_9"/>
</dbReference>
<reference evidence="3 4" key="1">
    <citation type="journal article" date="2020" name="Microorganisms">
        <title>Osmotic Adaptation and Compatible Solute Biosynthesis of Phototrophic Bacteria as Revealed from Genome Analyses.</title>
        <authorList>
            <person name="Imhoff J.F."/>
            <person name="Rahn T."/>
            <person name="Kunzel S."/>
            <person name="Keller A."/>
            <person name="Neulinger S.C."/>
        </authorList>
    </citation>
    <scope>NUCLEOTIDE SEQUENCE [LARGE SCALE GENOMIC DNA]</scope>
    <source>
        <strain evidence="3 4">DSM 9895</strain>
    </source>
</reference>
<dbReference type="SUPFAM" id="SSF53756">
    <property type="entry name" value="UDP-Glycosyltransferase/glycogen phosphorylase"/>
    <property type="match status" value="1"/>
</dbReference>
<evidence type="ECO:0000256" key="2">
    <source>
        <dbReference type="ARBA" id="ARBA00022679"/>
    </source>
</evidence>
<sequence>MADPARILVIKHSALGDFVLATASFQAIRRSHPDARIVLLTTKPFVPLAEASGLFDAVWIDPRAGLTRPAALFGVIARIRQARFDRIYDLQRSQRTGTYFWLLRLSRPGRRAPEWVGPAPGASHRTSGHTARRHIAEREAEQLRAAGVEVGAPDLGFLDSDIAGFDLPERIALLVPGGAPHRPAKRWPAANFAELGRYLAGQGITPVLIGTAAEANEIAQIRAACPAARDLHGRTGFADLAALGRRALVAIGNDTGPMHLIAAAGGRSVVLFSHESDPERISPRGPWVAIRRKPSLQDLPVKEVIEALPALQREAAGG</sequence>
<dbReference type="Proteomes" id="UP001296873">
    <property type="component" value="Unassembled WGS sequence"/>
</dbReference>
<keyword evidence="2" id="KW-0808">Transferase</keyword>
<dbReference type="EMBL" id="NRRL01000047">
    <property type="protein sequence ID" value="MBK1669395.1"/>
    <property type="molecule type" value="Genomic_DNA"/>
</dbReference>